<evidence type="ECO:0000256" key="7">
    <source>
        <dbReference type="ARBA" id="ARBA00023004"/>
    </source>
</evidence>
<dbReference type="UniPathway" id="UPA00559"/>
<dbReference type="NCBIfam" id="TIGR03682">
    <property type="entry name" value="arCOG04112"/>
    <property type="match status" value="1"/>
</dbReference>
<dbReference type="Gene3D" id="3.40.50.11840">
    <property type="entry name" value="Diphthamide synthesis DPH1/DPH2 domain 1"/>
    <property type="match status" value="1"/>
</dbReference>
<gene>
    <name evidence="11" type="primary">dph2</name>
    <name evidence="11" type="ORF">ENS19_01310</name>
</gene>
<evidence type="ECO:0000256" key="2">
    <source>
        <dbReference type="ARBA" id="ARBA00005156"/>
    </source>
</evidence>
<dbReference type="InterPro" id="IPR022428">
    <property type="entry name" value="Dph2_arc"/>
</dbReference>
<keyword evidence="7 10" id="KW-0408">Iron</keyword>
<comment type="similarity">
    <text evidence="10">Belongs to the DPH1/DPH2 family.</text>
</comment>
<organism evidence="11">
    <name type="scientific">Candidatus Methanomethylicus mesodigestus</name>
    <dbReference type="NCBI Taxonomy" id="1867258"/>
    <lineage>
        <taxon>Archaea</taxon>
        <taxon>Thermoproteota</taxon>
        <taxon>Methanosuratincolia</taxon>
        <taxon>Candidatus Methanomethylicales</taxon>
        <taxon>Candidatus Methanomethylicaceae</taxon>
        <taxon>Candidatus Methanomethylicus</taxon>
    </lineage>
</organism>
<dbReference type="EMBL" id="DSTX01000001">
    <property type="protein sequence ID" value="HFK19900.1"/>
    <property type="molecule type" value="Genomic_DNA"/>
</dbReference>
<protein>
    <recommendedName>
        <fullName evidence="3 10">2-(3-amino-3-carboxypropyl)histidine synthase</fullName>
        <ecNumber evidence="3 10">2.5.1.108</ecNumber>
    </recommendedName>
</protein>
<dbReference type="GO" id="GO:0051539">
    <property type="term" value="F:4 iron, 4 sulfur cluster binding"/>
    <property type="evidence" value="ECO:0007669"/>
    <property type="project" value="UniProtKB-UniRule"/>
</dbReference>
<sequence>MQPLPCLGEGNYFRSAEVSLGVVCLAPYDLEVERAVREVVALGAKKVMIQAPDGLKQYLGGLCESLEAAGVSPLLSTEPCYGGCDVADGAPVGADAIIHIGHFKFGGRPDPLPTVYITARHLGGDRDLPAKAARAMKARGFRMVGIVSNAQHIHLIGEFREALAAEGLEGVVDGETGGLVLGCRVGAATAVEGAVDALVFIGGGDFHALGVALACEKEVFIADPYRGEIRETVQMKRRALAKRWWLIAEAAKAKTFGVVIVTKPRQMDLATAERLSSDLRRRGKVCFLLAGSDVSWDRLVGFAFIDAFIVVGCPRIATDNQECFSKPVLNAGEALEVIKRL</sequence>
<evidence type="ECO:0000256" key="4">
    <source>
        <dbReference type="ARBA" id="ARBA00022679"/>
    </source>
</evidence>
<comment type="catalytic activity">
    <reaction evidence="9 10">
        <text>L-histidyl-[translation elongation factor 2] + S-adenosyl-L-methionine = 2-[(3S)-amino-3-carboxypropyl]-L-histidyl-[translation elongation factor 2] + S-methyl-5'-thioadenosine + H(+)</text>
        <dbReference type="Rhea" id="RHEA:36783"/>
        <dbReference type="Rhea" id="RHEA-COMP:9748"/>
        <dbReference type="Rhea" id="RHEA-COMP:9749"/>
        <dbReference type="ChEBI" id="CHEBI:15378"/>
        <dbReference type="ChEBI" id="CHEBI:17509"/>
        <dbReference type="ChEBI" id="CHEBI:29979"/>
        <dbReference type="ChEBI" id="CHEBI:59789"/>
        <dbReference type="ChEBI" id="CHEBI:73995"/>
        <dbReference type="EC" id="2.5.1.108"/>
    </reaction>
</comment>
<dbReference type="GO" id="GO:0046872">
    <property type="term" value="F:metal ion binding"/>
    <property type="evidence" value="ECO:0007669"/>
    <property type="project" value="UniProtKB-KW"/>
</dbReference>
<keyword evidence="4 10" id="KW-0808">Transferase</keyword>
<dbReference type="EC" id="2.5.1.108" evidence="3 10"/>
<evidence type="ECO:0000256" key="6">
    <source>
        <dbReference type="ARBA" id="ARBA00022723"/>
    </source>
</evidence>
<comment type="function">
    <text evidence="10">Catalyzes the first step of diphthamide biosynthesis, i.e. the transfer of the 3-amino-3-carboxypropyl group from S-adenosyl-L-methionine (SAM) to the C2 position of the imidazole ring of the target histidine residue in translation elongation factor 2 (EF-2).</text>
</comment>
<dbReference type="InterPro" id="IPR016435">
    <property type="entry name" value="DPH1/DPH2"/>
</dbReference>
<reference evidence="11" key="1">
    <citation type="journal article" date="2020" name="mSystems">
        <title>Genome- and Community-Level Interaction Insights into Carbon Utilization and Element Cycling Functions of Hydrothermarchaeota in Hydrothermal Sediment.</title>
        <authorList>
            <person name="Zhou Z."/>
            <person name="Liu Y."/>
            <person name="Xu W."/>
            <person name="Pan J."/>
            <person name="Luo Z.H."/>
            <person name="Li M."/>
        </authorList>
    </citation>
    <scope>NUCLEOTIDE SEQUENCE [LARGE SCALE GENOMIC DNA]</scope>
    <source>
        <strain evidence="11">SpSt-468</strain>
    </source>
</reference>
<accession>A0A7C3ERZ8</accession>
<evidence type="ECO:0000313" key="11">
    <source>
        <dbReference type="EMBL" id="HFK19900.1"/>
    </source>
</evidence>
<dbReference type="GO" id="GO:0017183">
    <property type="term" value="P:protein histidyl modification to diphthamide"/>
    <property type="evidence" value="ECO:0007669"/>
    <property type="project" value="UniProtKB-UniRule"/>
</dbReference>
<evidence type="ECO:0000256" key="8">
    <source>
        <dbReference type="ARBA" id="ARBA00023014"/>
    </source>
</evidence>
<dbReference type="GO" id="GO:0090560">
    <property type="term" value="F:2-(3-amino-3-carboxypropyl)histidine synthase activity"/>
    <property type="evidence" value="ECO:0007669"/>
    <property type="project" value="UniProtKB-UniRule"/>
</dbReference>
<dbReference type="NCBIfam" id="TIGR00322">
    <property type="entry name" value="diphth2_R"/>
    <property type="match status" value="1"/>
</dbReference>
<comment type="pathway">
    <text evidence="2 10">Protein modification; peptidyl-diphthamide biosynthesis.</text>
</comment>
<dbReference type="InterPro" id="IPR035435">
    <property type="entry name" value="DPH1/DPH2_euk_archaea"/>
</dbReference>
<dbReference type="SFLD" id="SFLDS00032">
    <property type="entry name" value="Radical_SAM_3-amino-3-carboxyp"/>
    <property type="match status" value="1"/>
</dbReference>
<evidence type="ECO:0000256" key="1">
    <source>
        <dbReference type="ARBA" id="ARBA00001966"/>
    </source>
</evidence>
<dbReference type="AlphaFoldDB" id="A0A7C3ERZ8"/>
<comment type="caution">
    <text evidence="11">The sequence shown here is derived from an EMBL/GenBank/DDBJ whole genome shotgun (WGS) entry which is preliminary data.</text>
</comment>
<dbReference type="InterPro" id="IPR042265">
    <property type="entry name" value="DPH1/DPH2_3"/>
</dbReference>
<keyword evidence="5 10" id="KW-0949">S-adenosyl-L-methionine</keyword>
<dbReference type="PANTHER" id="PTHR10762:SF1">
    <property type="entry name" value="2-(3-AMINO-3-CARBOXYPROPYL)HISTIDINE SYNTHASE SUBUNIT 1"/>
    <property type="match status" value="1"/>
</dbReference>
<dbReference type="Gene3D" id="3.40.50.11850">
    <property type="entry name" value="Diphthamide synthesis DPH1/DPH2 domain 2"/>
    <property type="match status" value="1"/>
</dbReference>
<evidence type="ECO:0000256" key="9">
    <source>
        <dbReference type="ARBA" id="ARBA00048403"/>
    </source>
</evidence>
<dbReference type="InterPro" id="IPR042263">
    <property type="entry name" value="DPH1/DPH2_1"/>
</dbReference>
<evidence type="ECO:0000256" key="3">
    <source>
        <dbReference type="ARBA" id="ARBA00012221"/>
    </source>
</evidence>
<keyword evidence="6 10" id="KW-0479">Metal-binding</keyword>
<proteinExistence type="inferred from homology"/>
<dbReference type="PIRSF" id="PIRSF004967">
    <property type="entry name" value="DPH1"/>
    <property type="match status" value="1"/>
</dbReference>
<evidence type="ECO:0000256" key="5">
    <source>
        <dbReference type="ARBA" id="ARBA00022691"/>
    </source>
</evidence>
<comment type="cofactor">
    <cofactor evidence="1 10">
        <name>[4Fe-4S] cluster</name>
        <dbReference type="ChEBI" id="CHEBI:49883"/>
    </cofactor>
</comment>
<name>A0A7C3ERZ8_9CREN</name>
<keyword evidence="8 10" id="KW-0411">Iron-sulfur</keyword>
<dbReference type="Pfam" id="PF01866">
    <property type="entry name" value="Diphthamide_syn"/>
    <property type="match status" value="1"/>
</dbReference>
<dbReference type="PANTHER" id="PTHR10762">
    <property type="entry name" value="DIPHTHAMIDE BIOSYNTHESIS PROTEIN"/>
    <property type="match status" value="1"/>
</dbReference>
<evidence type="ECO:0000256" key="10">
    <source>
        <dbReference type="PIRNR" id="PIRNR004967"/>
    </source>
</evidence>
<dbReference type="Gene3D" id="3.40.50.11860">
    <property type="entry name" value="Diphthamide synthesis DPH1/DPH2 domain 3"/>
    <property type="match status" value="1"/>
</dbReference>
<keyword evidence="10" id="KW-0004">4Fe-4S</keyword>
<dbReference type="InterPro" id="IPR042264">
    <property type="entry name" value="DPH1/DPH2_2"/>
</dbReference>